<evidence type="ECO:0000313" key="4">
    <source>
        <dbReference type="EMBL" id="KGN93081.1"/>
    </source>
</evidence>
<evidence type="ECO:0008006" key="6">
    <source>
        <dbReference type="Google" id="ProtNLM"/>
    </source>
</evidence>
<keyword evidence="3" id="KW-0998">Cell outer membrane</keyword>
<keyword evidence="2" id="KW-0472">Membrane</keyword>
<reference evidence="4 5" key="1">
    <citation type="submission" date="2014-08" db="EMBL/GenBank/DDBJ databases">
        <title>Porphyromonas canoris strain:OH2762 Genome sequencing.</title>
        <authorList>
            <person name="Wallis C."/>
            <person name="Deusch O."/>
            <person name="O'Flynn C."/>
            <person name="Davis I."/>
            <person name="Jospin G."/>
            <person name="Darling A.E."/>
            <person name="Coil D.A."/>
            <person name="Alexiev A."/>
            <person name="Horsfall A."/>
            <person name="Kirkwood N."/>
            <person name="Harris S."/>
            <person name="Eisen J.A."/>
        </authorList>
    </citation>
    <scope>NUCLEOTIDE SEQUENCE [LARGE SCALE GENOMIC DNA]</scope>
    <source>
        <strain evidence="5">COT-108 OH2762</strain>
    </source>
</reference>
<evidence type="ECO:0000256" key="2">
    <source>
        <dbReference type="ARBA" id="ARBA00023136"/>
    </source>
</evidence>
<evidence type="ECO:0000256" key="3">
    <source>
        <dbReference type="ARBA" id="ARBA00023237"/>
    </source>
</evidence>
<name>A0ABR4XM21_9PORP</name>
<dbReference type="InterPro" id="IPR036942">
    <property type="entry name" value="Beta-barrel_TonB_sf"/>
</dbReference>
<proteinExistence type="predicted"/>
<dbReference type="EMBL" id="JQZV01000005">
    <property type="protein sequence ID" value="KGN93081.1"/>
    <property type="molecule type" value="Genomic_DNA"/>
</dbReference>
<evidence type="ECO:0000256" key="1">
    <source>
        <dbReference type="ARBA" id="ARBA00004442"/>
    </source>
</evidence>
<keyword evidence="5" id="KW-1185">Reference proteome</keyword>
<evidence type="ECO:0000313" key="5">
    <source>
        <dbReference type="Proteomes" id="UP000030101"/>
    </source>
</evidence>
<comment type="caution">
    <text evidence="4">The sequence shown here is derived from an EMBL/GenBank/DDBJ whole genome shotgun (WGS) entry which is preliminary data.</text>
</comment>
<protein>
    <recommendedName>
        <fullName evidence="6">TonB-dependent receptor plug domain-containing protein</fullName>
    </recommendedName>
</protein>
<gene>
    <name evidence="4" type="ORF">HQ43_02535</name>
</gene>
<sequence>MRTIFLFLCTLFFCTLYSFTVFSQTYKGRVLDKEKQTPLSRVSIVHKKRLVALTDSLGYFDLSIPTSGKPIKVSLHLPGYITTEEELHTQKENLLFLSLISHNIDDVTVLGRRLKRGNNSFSYKPVQAKNIATLTGEIDVMRYMQILPGVSQGIEGGLGFFVRGGGNGNNRVELDGVPIIAPTHLFGIVSTFPSDIIEKSTFQMGGITVASGDLLSSLLQIESRIPSKNKYKGSFSISPFIVGGALEGYLIKDKLSYQIAGRYSLLRGEYLLYKKSSKLEGDYNPQVYDYYAKLHWSINNKNSLETSIYGSHDSFDLETAKSDNNEFENMYMGWENRSYRLQWTFDISQYLQARTIAYKTLFENSQLRKINTKERFASTIWMGGEKEETTFRQQFYYNKRSISALAGIDHAIHKVTPQLHSSTDAKFIKTEKGKTFNYNTTALYTEVQYDKPGAYKAKGGLRYNHYKLKDGVSFQNIEARLHTSLFLAQSIGIEATYDLNTQHHHVLEGLPVGWALNLIVPATKRFGPERSQQLYIGGFAGTRKLYFTIGGYYKSLSNLVSFKSMLNQFGSKNPSWEEDVKQGRGESFGIELWGEYKDDKISLSSAYTLSRTTRQYNEINQDKEFPFKFDRTHNLNIQAQYLLWKRTRSKHKINGAMYLTSGNRASIPIASYVGETLPFWEKGVRSIPNLEEYHATVRTEMTPKNSFTMPPYFRIDLGYNIEWQRKSYSHELGINIFNVLNRHNPYIIFKDRNQWKQLSIMPLIPSINWRIWW</sequence>
<dbReference type="SUPFAM" id="SSF56935">
    <property type="entry name" value="Porins"/>
    <property type="match status" value="1"/>
</dbReference>
<comment type="subcellular location">
    <subcellularLocation>
        <location evidence="1">Cell outer membrane</location>
    </subcellularLocation>
</comment>
<accession>A0ABR4XM21</accession>
<organism evidence="4 5">
    <name type="scientific">Porphyromonas canoris</name>
    <dbReference type="NCBI Taxonomy" id="36875"/>
    <lineage>
        <taxon>Bacteria</taxon>
        <taxon>Pseudomonadati</taxon>
        <taxon>Bacteroidota</taxon>
        <taxon>Bacteroidia</taxon>
        <taxon>Bacteroidales</taxon>
        <taxon>Porphyromonadaceae</taxon>
        <taxon>Porphyromonas</taxon>
    </lineage>
</organism>
<dbReference type="Gene3D" id="2.40.170.20">
    <property type="entry name" value="TonB-dependent receptor, beta-barrel domain"/>
    <property type="match status" value="1"/>
</dbReference>
<dbReference type="Proteomes" id="UP000030101">
    <property type="component" value="Unassembled WGS sequence"/>
</dbReference>